<dbReference type="InterPro" id="IPR001895">
    <property type="entry name" value="RASGEF_cat_dom"/>
</dbReference>
<dbReference type="SMART" id="SM00147">
    <property type="entry name" value="RasGEF"/>
    <property type="match status" value="1"/>
</dbReference>
<dbReference type="PROSITE" id="PS00720">
    <property type="entry name" value="RASGEF"/>
    <property type="match status" value="1"/>
</dbReference>
<dbReference type="SUPFAM" id="SSF50729">
    <property type="entry name" value="PH domain-like"/>
    <property type="match status" value="1"/>
</dbReference>
<feature type="domain" description="PH" evidence="4">
    <location>
        <begin position="1"/>
        <end position="51"/>
    </location>
</feature>
<evidence type="ECO:0000256" key="1">
    <source>
        <dbReference type="ARBA" id="ARBA00022658"/>
    </source>
</evidence>
<dbReference type="PROSITE" id="PS50003">
    <property type="entry name" value="PH_DOMAIN"/>
    <property type="match status" value="1"/>
</dbReference>
<feature type="compositionally biased region" description="Polar residues" evidence="3">
    <location>
        <begin position="540"/>
        <end position="552"/>
    </location>
</feature>
<organism evidence="7 8">
    <name type="scientific">Saccoglossus kowalevskii</name>
    <name type="common">Acorn worm</name>
    <dbReference type="NCBI Taxonomy" id="10224"/>
    <lineage>
        <taxon>Eukaryota</taxon>
        <taxon>Metazoa</taxon>
        <taxon>Hemichordata</taxon>
        <taxon>Enteropneusta</taxon>
        <taxon>Harrimaniidae</taxon>
        <taxon>Saccoglossus</taxon>
    </lineage>
</organism>
<dbReference type="PANTHER" id="PTHR23113:SF363">
    <property type="entry name" value="PROTEIN SON OF SEVENLESS"/>
    <property type="match status" value="1"/>
</dbReference>
<dbReference type="SMART" id="SM00229">
    <property type="entry name" value="RasGEFN"/>
    <property type="match status" value="1"/>
</dbReference>
<dbReference type="Pfam" id="PF00618">
    <property type="entry name" value="RasGEF_N"/>
    <property type="match status" value="1"/>
</dbReference>
<reference evidence="8" key="1">
    <citation type="submission" date="2025-08" db="UniProtKB">
        <authorList>
            <consortium name="RefSeq"/>
        </authorList>
    </citation>
    <scope>IDENTIFICATION</scope>
    <source>
        <tissue evidence="8">Testes</tissue>
    </source>
</reference>
<evidence type="ECO:0000259" key="6">
    <source>
        <dbReference type="PROSITE" id="PS50212"/>
    </source>
</evidence>
<proteinExistence type="predicted"/>
<dbReference type="InterPro" id="IPR001849">
    <property type="entry name" value="PH_domain"/>
</dbReference>
<dbReference type="InterPro" id="IPR019804">
    <property type="entry name" value="Ras_G-nucl-exch_fac_CS"/>
</dbReference>
<keyword evidence="7" id="KW-1185">Reference proteome</keyword>
<dbReference type="InterPro" id="IPR000651">
    <property type="entry name" value="Ras-like_Gua-exchang_fac_N"/>
</dbReference>
<dbReference type="Pfam" id="PF00617">
    <property type="entry name" value="RasGEF"/>
    <property type="match status" value="1"/>
</dbReference>
<feature type="compositionally biased region" description="Basic residues" evidence="3">
    <location>
        <begin position="691"/>
        <end position="705"/>
    </location>
</feature>
<name>A0ABM0MB07_SACKO</name>
<evidence type="ECO:0000313" key="7">
    <source>
        <dbReference type="Proteomes" id="UP000694865"/>
    </source>
</evidence>
<keyword evidence="1 2" id="KW-0344">Guanine-nucleotide releasing factor</keyword>
<gene>
    <name evidence="8" type="primary">SOS1</name>
</gene>
<dbReference type="InterPro" id="IPR023578">
    <property type="entry name" value="Ras_GEF_dom_sf"/>
</dbReference>
<dbReference type="RefSeq" id="XP_006817198.1">
    <property type="nucleotide sequence ID" value="XM_006817135.1"/>
</dbReference>
<evidence type="ECO:0000313" key="8">
    <source>
        <dbReference type="RefSeq" id="XP_006817198.1"/>
    </source>
</evidence>
<dbReference type="GeneID" id="100376216"/>
<dbReference type="CDD" id="cd06224">
    <property type="entry name" value="REM"/>
    <property type="match status" value="1"/>
</dbReference>
<dbReference type="Gene3D" id="1.20.870.10">
    <property type="entry name" value="Son of sevenless (SoS) protein Chain: S domain 1"/>
    <property type="match status" value="1"/>
</dbReference>
<dbReference type="InterPro" id="IPR008937">
    <property type="entry name" value="Ras-like_GEF"/>
</dbReference>
<evidence type="ECO:0000259" key="5">
    <source>
        <dbReference type="PROSITE" id="PS50009"/>
    </source>
</evidence>
<feature type="domain" description="N-terminal Ras-GEF" evidence="6">
    <location>
        <begin position="101"/>
        <end position="245"/>
    </location>
</feature>
<feature type="region of interest" description="Disordered" evidence="3">
    <location>
        <begin position="615"/>
        <end position="705"/>
    </location>
</feature>
<evidence type="ECO:0000256" key="3">
    <source>
        <dbReference type="SAM" id="MobiDB-lite"/>
    </source>
</evidence>
<evidence type="ECO:0000256" key="2">
    <source>
        <dbReference type="PROSITE-ProRule" id="PRU00168"/>
    </source>
</evidence>
<dbReference type="Gene3D" id="6.10.250.3060">
    <property type="match status" value="1"/>
</dbReference>
<feature type="compositionally biased region" description="Low complexity" evidence="3">
    <location>
        <begin position="663"/>
        <end position="678"/>
    </location>
</feature>
<feature type="compositionally biased region" description="Pro residues" evidence="3">
    <location>
        <begin position="583"/>
        <end position="592"/>
    </location>
</feature>
<protein>
    <submittedName>
        <fullName evidence="8">Son of sevenless homolog 2</fullName>
    </submittedName>
</protein>
<dbReference type="PANTHER" id="PTHR23113">
    <property type="entry name" value="GUANINE NUCLEOTIDE EXCHANGE FACTOR"/>
    <property type="match status" value="1"/>
</dbReference>
<accession>A0ABM0MB07</accession>
<dbReference type="PROSITE" id="PS50212">
    <property type="entry name" value="RASGEF_NTER"/>
    <property type="match status" value="1"/>
</dbReference>
<dbReference type="SUPFAM" id="SSF48366">
    <property type="entry name" value="Ras GEF"/>
    <property type="match status" value="1"/>
</dbReference>
<feature type="domain" description="Ras-GEF" evidence="5">
    <location>
        <begin position="281"/>
        <end position="519"/>
    </location>
</feature>
<feature type="region of interest" description="Disordered" evidence="3">
    <location>
        <begin position="521"/>
        <end position="563"/>
    </location>
</feature>
<dbReference type="Proteomes" id="UP000694865">
    <property type="component" value="Unplaced"/>
</dbReference>
<dbReference type="PROSITE" id="PS50009">
    <property type="entry name" value="RASGEF_CAT"/>
    <property type="match status" value="1"/>
</dbReference>
<evidence type="ECO:0000259" key="4">
    <source>
        <dbReference type="PROSITE" id="PS50003"/>
    </source>
</evidence>
<dbReference type="CDD" id="cd00155">
    <property type="entry name" value="RasGEF"/>
    <property type="match status" value="1"/>
</dbReference>
<feature type="region of interest" description="Disordered" evidence="3">
    <location>
        <begin position="577"/>
        <end position="598"/>
    </location>
</feature>
<sequence>MRLLFMFHLFSDFKHHAYEISVKDQPHPTVFFAKSAEDKANWMAVLTALHYRSTLERMLDTILTDEEKKQPLRLPSKEQYRFAEEDSEDNIVFEDCQTSNGIQVIRGGSLLKLIERLTYHTYANPSFVRTFLTTYRSFCKPQELLELLIERFEIPDPPMTEEDESALRRGVSLVREDLKKFRKEYAQPVQLRVLNVFRHWVDQHFYDFERHPELLERLMEFIDNVKGKAMRKWVESIKKIVQRRSLTGSTEQLEITFDQTPPQTEHYLAKSSDEFDLMTLHPVEIARQLTLLEFDLFRAVKPSELVGCVWTKKDKYILSPNLLKMIQQTTNLTLWLEKCIVCAENIEERVAVVSRIIEILMVFQELNNFNGVLEIVSAVNSAPVHRLEHTFMEVNPKKTLRLALDEAKELSEDHLKKYQEKLRSINPPCVPFFGMYLTNILHIEEGNPDFLRDGIINFSKRRKVAEITGEIQQYQNQPYCLTVEVEIRNFFEALRPREDMSIEDFNDFLFYKSLAIEPRNCKQPPKFPRKSEFPLRSPGIKTSRNLSISGPSKSHPVALSSEPKSFNFQKIQEDETVTSPKAGTPPAPPTPTSPTATSPFAEVFAPVMIDTSSARASAASSSVTDEELKPPPVPPRKPKSSQSDVAPTPTSPLLSNVPPIPPRDNLNRPPVPPRVNVNGAMVTPQVPPRTYKQHYKHQHHAPPPS</sequence>
<dbReference type="InterPro" id="IPR036964">
    <property type="entry name" value="RASGEF_cat_dom_sf"/>
</dbReference>
<dbReference type="Gene3D" id="1.10.840.10">
    <property type="entry name" value="Ras guanine-nucleotide exchange factors catalytic domain"/>
    <property type="match status" value="1"/>
</dbReference>